<evidence type="ECO:0000256" key="1">
    <source>
        <dbReference type="ARBA" id="ARBA00001946"/>
    </source>
</evidence>
<dbReference type="Proteomes" id="UP000195540">
    <property type="component" value="Chromosome"/>
</dbReference>
<dbReference type="PIRSF" id="PIRSF015582">
    <property type="entry name" value="Cit_lyase_B"/>
    <property type="match status" value="1"/>
</dbReference>
<dbReference type="Proteomes" id="UP000251485">
    <property type="component" value="Unassembled WGS sequence"/>
</dbReference>
<dbReference type="InterPro" id="IPR040442">
    <property type="entry name" value="Pyrv_kinase-like_dom_sf"/>
</dbReference>
<dbReference type="EC" id="4.1.-.-" evidence="8"/>
<gene>
    <name evidence="7" type="ORF">AM402_18355</name>
    <name evidence="8" type="ORF">NCTC10975_03346</name>
</gene>
<evidence type="ECO:0000313" key="10">
    <source>
        <dbReference type="Proteomes" id="UP000251485"/>
    </source>
</evidence>
<dbReference type="STRING" id="584.AOUC001_15045"/>
<dbReference type="InterPro" id="IPR011206">
    <property type="entry name" value="Citrate_lyase_beta/mcl1/mcl2"/>
</dbReference>
<dbReference type="RefSeq" id="WP_004247306.1">
    <property type="nucleotide sequence ID" value="NZ_ABFCQN020000007.1"/>
</dbReference>
<feature type="binding site" evidence="4">
    <location>
        <position position="68"/>
    </location>
    <ligand>
        <name>substrate</name>
    </ligand>
</feature>
<dbReference type="GO" id="GO:0000287">
    <property type="term" value="F:magnesium ion binding"/>
    <property type="evidence" value="ECO:0007669"/>
    <property type="project" value="TreeGrafter"/>
</dbReference>
<feature type="binding site" evidence="5">
    <location>
        <position position="152"/>
    </location>
    <ligand>
        <name>Mg(2+)</name>
        <dbReference type="ChEBI" id="CHEBI:18420"/>
    </ligand>
</feature>
<evidence type="ECO:0000259" key="6">
    <source>
        <dbReference type="Pfam" id="PF03328"/>
    </source>
</evidence>
<organism evidence="8 10">
    <name type="scientific">Proteus mirabilis</name>
    <dbReference type="NCBI Taxonomy" id="584"/>
    <lineage>
        <taxon>Bacteria</taxon>
        <taxon>Pseudomonadati</taxon>
        <taxon>Pseudomonadota</taxon>
        <taxon>Gammaproteobacteria</taxon>
        <taxon>Enterobacterales</taxon>
        <taxon>Morganellaceae</taxon>
        <taxon>Proteus</taxon>
    </lineage>
</organism>
<dbReference type="OrthoDB" id="6831788at2"/>
<comment type="cofactor">
    <cofactor evidence="1">
        <name>Mg(2+)</name>
        <dbReference type="ChEBI" id="CHEBI:18420"/>
    </cofactor>
</comment>
<feature type="domain" description="HpcH/HpaI aldolase/citrate lyase" evidence="6">
    <location>
        <begin position="7"/>
        <end position="219"/>
    </location>
</feature>
<protein>
    <submittedName>
        <fullName evidence="8">Citrate lyase beta chain</fullName>
        <ecNumber evidence="8">4.1.-.-</ecNumber>
    </submittedName>
    <submittedName>
        <fullName evidence="7">CoA ester lyase</fullName>
    </submittedName>
</protein>
<dbReference type="PANTHER" id="PTHR32308:SF0">
    <property type="entry name" value="HPCH_HPAI ALDOLASE_CITRATE LYASE DOMAIN-CONTAINING PROTEIN"/>
    <property type="match status" value="1"/>
</dbReference>
<dbReference type="GO" id="GO:0006107">
    <property type="term" value="P:oxaloacetate metabolic process"/>
    <property type="evidence" value="ECO:0007669"/>
    <property type="project" value="TreeGrafter"/>
</dbReference>
<evidence type="ECO:0000313" key="9">
    <source>
        <dbReference type="Proteomes" id="UP000195540"/>
    </source>
</evidence>
<feature type="binding site" evidence="5">
    <location>
        <position position="127"/>
    </location>
    <ligand>
        <name>Mg(2+)</name>
        <dbReference type="ChEBI" id="CHEBI:18420"/>
    </ligand>
</feature>
<reference evidence="8 10" key="2">
    <citation type="submission" date="2018-06" db="EMBL/GenBank/DDBJ databases">
        <authorList>
            <consortium name="Pathogen Informatics"/>
            <person name="Doyle S."/>
        </authorList>
    </citation>
    <scope>NUCLEOTIDE SEQUENCE [LARGE SCALE GENOMIC DNA]</scope>
    <source>
        <strain evidence="8 10">NCTC10975</strain>
    </source>
</reference>
<evidence type="ECO:0000256" key="3">
    <source>
        <dbReference type="ARBA" id="ARBA00022842"/>
    </source>
</evidence>
<proteinExistence type="predicted"/>
<evidence type="ECO:0000313" key="7">
    <source>
        <dbReference type="EMBL" id="ARX36007.1"/>
    </source>
</evidence>
<keyword evidence="8" id="KW-0456">Lyase</keyword>
<sequence>MNEEISYLFVPANKKVMISKALTYGANAIILDLEDAVHPDEKPLGRDNIQNWLTTINNTIINTSIYIRINHPKEKEFKNDVDLLNSLNETLMTGVMIPKLEDAEILSYIKSKLHLAISKRPFIGIIETARGVHHCEEIANSGVTRLAFGSLDYSLDIDCQQTAEALLYARSRIVIASRIANLISPIDCVTPEFCTPNTLLMDANHARALGFGAKLCIHPDQIDTVNKAFKPTEEKIKWAQEVVKQSTASYAFQINGEMIDLPLIKQATRIINGKYKPN</sequence>
<dbReference type="Pfam" id="PF03328">
    <property type="entry name" value="HpcH_HpaI"/>
    <property type="match status" value="1"/>
</dbReference>
<feature type="binding site" evidence="4">
    <location>
        <position position="127"/>
    </location>
    <ligand>
        <name>substrate</name>
    </ligand>
</feature>
<evidence type="ECO:0000256" key="4">
    <source>
        <dbReference type="PIRSR" id="PIRSR015582-1"/>
    </source>
</evidence>
<dbReference type="SUPFAM" id="SSF51621">
    <property type="entry name" value="Phosphoenolpyruvate/pyruvate domain"/>
    <property type="match status" value="1"/>
</dbReference>
<evidence type="ECO:0000256" key="5">
    <source>
        <dbReference type="PIRSR" id="PIRSR015582-2"/>
    </source>
</evidence>
<dbReference type="AlphaFoldDB" id="A0A1Z1SYG6"/>
<keyword evidence="2 5" id="KW-0479">Metal-binding</keyword>
<dbReference type="InterPro" id="IPR005000">
    <property type="entry name" value="Aldolase/citrate-lyase_domain"/>
</dbReference>
<reference evidence="7 9" key="1">
    <citation type="submission" date="2017-05" db="EMBL/GenBank/DDBJ databases">
        <title>Whole genome sequencing of Proteus mirabilis AR_0155.</title>
        <authorList>
            <person name="Conlan S."/>
            <person name="Thomas P.J."/>
            <person name="Mullikin J."/>
            <person name="Frank K.M."/>
            <person name="Segre J.A."/>
        </authorList>
    </citation>
    <scope>NUCLEOTIDE SEQUENCE [LARGE SCALE GENOMIC DNA]</scope>
    <source>
        <strain evidence="7 9">AR_0155</strain>
    </source>
</reference>
<dbReference type="PANTHER" id="PTHR32308">
    <property type="entry name" value="LYASE BETA SUBUNIT, PUTATIVE (AFU_ORTHOLOGUE AFUA_4G13030)-RELATED"/>
    <property type="match status" value="1"/>
</dbReference>
<accession>A0A1Z1SYG6</accession>
<evidence type="ECO:0000256" key="2">
    <source>
        <dbReference type="ARBA" id="ARBA00022723"/>
    </source>
</evidence>
<dbReference type="Gene3D" id="3.20.20.60">
    <property type="entry name" value="Phosphoenolpyruvate-binding domains"/>
    <property type="match status" value="1"/>
</dbReference>
<name>A0A1Z1SYG6_PROMI</name>
<dbReference type="GO" id="GO:0016829">
    <property type="term" value="F:lyase activity"/>
    <property type="evidence" value="ECO:0007669"/>
    <property type="project" value="UniProtKB-KW"/>
</dbReference>
<keyword evidence="3 5" id="KW-0460">Magnesium</keyword>
<dbReference type="KEGG" id="pvl:AOB99_03920"/>
<evidence type="ECO:0000313" key="8">
    <source>
        <dbReference type="EMBL" id="SPY99463.1"/>
    </source>
</evidence>
<dbReference type="InterPro" id="IPR015813">
    <property type="entry name" value="Pyrv/PenolPyrv_kinase-like_dom"/>
</dbReference>
<dbReference type="EMBL" id="UAUE01000025">
    <property type="protein sequence ID" value="SPY99463.1"/>
    <property type="molecule type" value="Genomic_DNA"/>
</dbReference>
<dbReference type="EMBL" id="CP021694">
    <property type="protein sequence ID" value="ARX36007.1"/>
    <property type="molecule type" value="Genomic_DNA"/>
</dbReference>